<sequence>MPKICKNKKRVRCCGRPKSPTNLFSFLKQTFSWDIGSNEPATTDQSQSRASSLNTSALRRLARKTRPSLLLVSLHQWMVKHHKAAEKRTPNTIQEKLQKAVQERGEEEEEDAQSQHQPQPQPRPQVQRQTTALIGLTSPRLVLPEAYRFHRVIQGINLSCRHRHLLDPRPRPSDRLYHRQQLLPHGSPFLPHRHRTRRPGSSLSRSVRGRRRAGSSVKASRTLLSYYIKYLAVWVRRGK</sequence>
<proteinExistence type="predicted"/>
<evidence type="ECO:0000313" key="2">
    <source>
        <dbReference type="EMBL" id="KAK8848709.1"/>
    </source>
</evidence>
<accession>A0ABR2HLD6</accession>
<feature type="compositionally biased region" description="Low complexity" evidence="1">
    <location>
        <begin position="114"/>
        <end position="128"/>
    </location>
</feature>
<evidence type="ECO:0000256" key="1">
    <source>
        <dbReference type="SAM" id="MobiDB-lite"/>
    </source>
</evidence>
<dbReference type="Proteomes" id="UP001390339">
    <property type="component" value="Unassembled WGS sequence"/>
</dbReference>
<dbReference type="EMBL" id="JAPCWZ010000010">
    <property type="protein sequence ID" value="KAK8848709.1"/>
    <property type="molecule type" value="Genomic_DNA"/>
</dbReference>
<evidence type="ECO:0000313" key="3">
    <source>
        <dbReference type="Proteomes" id="UP001390339"/>
    </source>
</evidence>
<comment type="caution">
    <text evidence="2">The sequence shown here is derived from an EMBL/GenBank/DDBJ whole genome shotgun (WGS) entry which is preliminary data.</text>
</comment>
<gene>
    <name evidence="2" type="ORF">PGQ11_015189</name>
</gene>
<protein>
    <submittedName>
        <fullName evidence="2">Uncharacterized protein</fullName>
    </submittedName>
</protein>
<name>A0ABR2HLD6_9PEZI</name>
<feature type="region of interest" description="Disordered" evidence="1">
    <location>
        <begin position="83"/>
        <end position="128"/>
    </location>
</feature>
<organism evidence="2 3">
    <name type="scientific">Apiospora arundinis</name>
    <dbReference type="NCBI Taxonomy" id="335852"/>
    <lineage>
        <taxon>Eukaryota</taxon>
        <taxon>Fungi</taxon>
        <taxon>Dikarya</taxon>
        <taxon>Ascomycota</taxon>
        <taxon>Pezizomycotina</taxon>
        <taxon>Sordariomycetes</taxon>
        <taxon>Xylariomycetidae</taxon>
        <taxon>Amphisphaeriales</taxon>
        <taxon>Apiosporaceae</taxon>
        <taxon>Apiospora</taxon>
    </lineage>
</organism>
<reference evidence="2 3" key="1">
    <citation type="journal article" date="2024" name="IMA Fungus">
        <title>Apiospora arundinis, a panoply of carbohydrate-active enzymes and secondary metabolites.</title>
        <authorList>
            <person name="Sorensen T."/>
            <person name="Petersen C."/>
            <person name="Muurmann A.T."/>
            <person name="Christiansen J.V."/>
            <person name="Brundto M.L."/>
            <person name="Overgaard C.K."/>
            <person name="Boysen A.T."/>
            <person name="Wollenberg R.D."/>
            <person name="Larsen T.O."/>
            <person name="Sorensen J.L."/>
            <person name="Nielsen K.L."/>
            <person name="Sondergaard T.E."/>
        </authorList>
    </citation>
    <scope>NUCLEOTIDE SEQUENCE [LARGE SCALE GENOMIC DNA]</scope>
    <source>
        <strain evidence="2 3">AAU 773</strain>
    </source>
</reference>
<feature type="region of interest" description="Disordered" evidence="1">
    <location>
        <begin position="183"/>
        <end position="215"/>
    </location>
</feature>
<keyword evidence="3" id="KW-1185">Reference proteome</keyword>